<evidence type="ECO:0000259" key="3">
    <source>
        <dbReference type="Pfam" id="PF00557"/>
    </source>
</evidence>
<dbReference type="Proteomes" id="UP000186594">
    <property type="component" value="Unassembled WGS sequence"/>
</dbReference>
<dbReference type="FunFam" id="1.10.10.10:FF:000029">
    <property type="entry name" value="Proliferation-associated 2G4, a"/>
    <property type="match status" value="1"/>
</dbReference>
<dbReference type="SUPFAM" id="SSF46785">
    <property type="entry name" value="Winged helix' DNA-binding domain"/>
    <property type="match status" value="1"/>
</dbReference>
<dbReference type="NCBIfam" id="TIGR00495">
    <property type="entry name" value="crvDNA_42K"/>
    <property type="match status" value="1"/>
</dbReference>
<comment type="caution">
    <text evidence="4">The sequence shown here is derived from an EMBL/GenBank/DDBJ whole genome shotgun (WGS) entry which is preliminary data.</text>
</comment>
<dbReference type="OrthoDB" id="5876363at2759"/>
<dbReference type="InterPro" id="IPR036390">
    <property type="entry name" value="WH_DNA-bd_sf"/>
</dbReference>
<proteinExistence type="inferred from homology"/>
<reference evidence="4 5" key="1">
    <citation type="submission" date="2016-04" db="EMBL/GenBank/DDBJ databases">
        <title>Evolutionary innovation and constraint leading to complex multicellularity in the Ascomycota.</title>
        <authorList>
            <person name="Cisse O."/>
            <person name="Nguyen A."/>
            <person name="Hewitt D.A."/>
            <person name="Jedd G."/>
            <person name="Stajich J.E."/>
        </authorList>
    </citation>
    <scope>NUCLEOTIDE SEQUENCE [LARGE SCALE GENOMIC DNA]</scope>
    <source>
        <strain evidence="4 5">DAH-3</strain>
    </source>
</reference>
<dbReference type="OMA" id="SRMFYSE"/>
<dbReference type="Pfam" id="PF00557">
    <property type="entry name" value="Peptidase_M24"/>
    <property type="match status" value="1"/>
</dbReference>
<comment type="similarity">
    <text evidence="1">Belongs to the peptidase M24 family.</text>
</comment>
<name>A0A1U7LL55_NEOID</name>
<sequence>MADTSTTTTATVPIDKSADFSLANPDTLTKYKTASEISARVLASLKILCVDGANILELCAKGDSFLEEETAKVYKGKKFAKGIAFPTCISPNHIVCHFSPLPSDPESQTTIKTGDLLKISLGAQIDGFAGVLADTFVVPGDEDKVTGRRADVLMAAYLASEAAIRLIKPGAKNWEITDAVNTIAKAFDCSAVEGMLSHQQERNVIDGKKQIILNPTEPQRREMSTHIFEEGEIYGVDILVSTAEGKVRRVEARTTVFKKADITYLLKLKASRLVFSEIQKKFGAFPFTLRSLDDERKARMGVLECQQHGLLQPFDVLYEKDGEYVAQFFNTIALTKNGTVRLTGPPPLDLNRVTSEKTLMDDKLTTLIASSLKPSSKKKNKKNSDKATANGQASR</sequence>
<dbReference type="InterPro" id="IPR036005">
    <property type="entry name" value="Creatinase/aminopeptidase-like"/>
</dbReference>
<evidence type="ECO:0000313" key="4">
    <source>
        <dbReference type="EMBL" id="OLL23272.1"/>
    </source>
</evidence>
<dbReference type="SUPFAM" id="SSF55920">
    <property type="entry name" value="Creatinase/aminopeptidase"/>
    <property type="match status" value="1"/>
</dbReference>
<evidence type="ECO:0000256" key="1">
    <source>
        <dbReference type="ARBA" id="ARBA00007319"/>
    </source>
</evidence>
<dbReference type="STRING" id="1198029.A0A1U7LL55"/>
<dbReference type="CDD" id="cd01089">
    <property type="entry name" value="PA2G4-like"/>
    <property type="match status" value="1"/>
</dbReference>
<dbReference type="GO" id="GO:0003677">
    <property type="term" value="F:DNA binding"/>
    <property type="evidence" value="ECO:0007669"/>
    <property type="project" value="UniProtKB-KW"/>
</dbReference>
<keyword evidence="5" id="KW-1185">Reference proteome</keyword>
<accession>A0A1U7LL55</accession>
<dbReference type="EMBL" id="LXFE01002012">
    <property type="protein sequence ID" value="OLL23272.1"/>
    <property type="molecule type" value="Genomic_DNA"/>
</dbReference>
<dbReference type="InterPro" id="IPR004545">
    <property type="entry name" value="PA2G4"/>
</dbReference>
<evidence type="ECO:0000313" key="5">
    <source>
        <dbReference type="Proteomes" id="UP000186594"/>
    </source>
</evidence>
<dbReference type="Gene3D" id="1.10.10.10">
    <property type="entry name" value="Winged helix-like DNA-binding domain superfamily/Winged helix DNA-binding domain"/>
    <property type="match status" value="1"/>
</dbReference>
<gene>
    <name evidence="4" type="ORF">NEOLI_000862</name>
</gene>
<dbReference type="InterPro" id="IPR000994">
    <property type="entry name" value="Pept_M24"/>
</dbReference>
<protein>
    <submittedName>
        <fullName evidence="4">Curved DNA-binding protein</fullName>
    </submittedName>
</protein>
<dbReference type="PANTHER" id="PTHR10804:SF11">
    <property type="entry name" value="PROLIFERATION-ASSOCIATED PROTEIN 2G4"/>
    <property type="match status" value="1"/>
</dbReference>
<dbReference type="Gene3D" id="3.90.230.10">
    <property type="entry name" value="Creatinase/methionine aminopeptidase superfamily"/>
    <property type="match status" value="1"/>
</dbReference>
<organism evidence="4 5">
    <name type="scientific">Neolecta irregularis (strain DAH-3)</name>
    <dbReference type="NCBI Taxonomy" id="1198029"/>
    <lineage>
        <taxon>Eukaryota</taxon>
        <taxon>Fungi</taxon>
        <taxon>Dikarya</taxon>
        <taxon>Ascomycota</taxon>
        <taxon>Taphrinomycotina</taxon>
        <taxon>Neolectales</taxon>
        <taxon>Neolectaceae</taxon>
        <taxon>Neolecta</taxon>
    </lineage>
</organism>
<dbReference type="GO" id="GO:0005634">
    <property type="term" value="C:nucleus"/>
    <property type="evidence" value="ECO:0007669"/>
    <property type="project" value="EnsemblFungi"/>
</dbReference>
<keyword evidence="4" id="KW-0238">DNA-binding</keyword>
<evidence type="ECO:0000256" key="2">
    <source>
        <dbReference type="SAM" id="MobiDB-lite"/>
    </source>
</evidence>
<dbReference type="PANTHER" id="PTHR10804">
    <property type="entry name" value="PROTEASE FAMILY M24 METHIONYL AMINOPEPTIDASE, AMINOPEPTIDASE P"/>
    <property type="match status" value="1"/>
</dbReference>
<dbReference type="AlphaFoldDB" id="A0A1U7LL55"/>
<feature type="region of interest" description="Disordered" evidence="2">
    <location>
        <begin position="370"/>
        <end position="395"/>
    </location>
</feature>
<feature type="domain" description="Peptidase M24" evidence="3">
    <location>
        <begin position="30"/>
        <end position="234"/>
    </location>
</feature>
<dbReference type="InterPro" id="IPR047113">
    <property type="entry name" value="PA2G4/ARX1"/>
</dbReference>
<dbReference type="InterPro" id="IPR036388">
    <property type="entry name" value="WH-like_DNA-bd_sf"/>
</dbReference>